<evidence type="ECO:0000313" key="6">
    <source>
        <dbReference type="EMBL" id="GAI22176.1"/>
    </source>
</evidence>
<name>X1MVX0_9ZZZZ</name>
<keyword evidence="3" id="KW-1133">Transmembrane helix</keyword>
<comment type="caution">
    <text evidence="6">The sequence shown here is derived from an EMBL/GenBank/DDBJ whole genome shotgun (WGS) entry which is preliminary data.</text>
</comment>
<evidence type="ECO:0000256" key="4">
    <source>
        <dbReference type="ARBA" id="ARBA00023136"/>
    </source>
</evidence>
<dbReference type="EMBL" id="BARV01016024">
    <property type="protein sequence ID" value="GAI22176.1"/>
    <property type="molecule type" value="Genomic_DNA"/>
</dbReference>
<evidence type="ECO:0000259" key="5">
    <source>
        <dbReference type="Pfam" id="PF04357"/>
    </source>
</evidence>
<comment type="subcellular location">
    <subcellularLocation>
        <location evidence="1">Membrane</location>
        <topology evidence="1">Single-pass membrane protein</topology>
    </subcellularLocation>
</comment>
<reference evidence="6" key="1">
    <citation type="journal article" date="2014" name="Front. Microbiol.">
        <title>High frequency of phylogenetically diverse reductive dehalogenase-homologous genes in deep subseafloor sedimentary metagenomes.</title>
        <authorList>
            <person name="Kawai M."/>
            <person name="Futagami T."/>
            <person name="Toyoda A."/>
            <person name="Takaki Y."/>
            <person name="Nishi S."/>
            <person name="Hori S."/>
            <person name="Arai W."/>
            <person name="Tsubouchi T."/>
            <person name="Morono Y."/>
            <person name="Uchiyama I."/>
            <person name="Ito T."/>
            <person name="Fujiyama A."/>
            <person name="Inagaki F."/>
            <person name="Takami H."/>
        </authorList>
    </citation>
    <scope>NUCLEOTIDE SEQUENCE</scope>
    <source>
        <strain evidence="6">Expedition CK06-06</strain>
    </source>
</reference>
<gene>
    <name evidence="6" type="ORF">S06H3_27593</name>
</gene>
<accession>X1MVX0</accession>
<protein>
    <recommendedName>
        <fullName evidence="5">Translocation and assembly module TamB C-terminal domain-containing protein</fullName>
    </recommendedName>
</protein>
<evidence type="ECO:0000256" key="3">
    <source>
        <dbReference type="ARBA" id="ARBA00022989"/>
    </source>
</evidence>
<evidence type="ECO:0000256" key="1">
    <source>
        <dbReference type="ARBA" id="ARBA00004167"/>
    </source>
</evidence>
<keyword evidence="4" id="KW-0472">Membrane</keyword>
<dbReference type="GO" id="GO:0009306">
    <property type="term" value="P:protein secretion"/>
    <property type="evidence" value="ECO:0007669"/>
    <property type="project" value="InterPro"/>
</dbReference>
<feature type="domain" description="Translocation and assembly module TamB C-terminal" evidence="5">
    <location>
        <begin position="3"/>
        <end position="142"/>
    </location>
</feature>
<evidence type="ECO:0000256" key="2">
    <source>
        <dbReference type="ARBA" id="ARBA00022692"/>
    </source>
</evidence>
<dbReference type="Pfam" id="PF04357">
    <property type="entry name" value="TamB"/>
    <property type="match status" value="1"/>
</dbReference>
<dbReference type="AlphaFoldDB" id="X1MVX0"/>
<sequence length="153" mass="17085">QDLDINLWSNDQEILYQDIFKAQANLNAKITGSFTSPHLKGTLALSRGELNWKENKDIPSDPFKFLSKLINIKGNLDLEVRVLDDFIAKTNDFNLKLGGNLKVQGDLSAPKLNGELDIKQGYIAFLDKKFRVSSGKVIFSDSSGKDIRPSSEL</sequence>
<feature type="non-terminal residue" evidence="6">
    <location>
        <position position="1"/>
    </location>
</feature>
<keyword evidence="2" id="KW-0812">Transmembrane</keyword>
<proteinExistence type="predicted"/>
<dbReference type="GO" id="GO:0005886">
    <property type="term" value="C:plasma membrane"/>
    <property type="evidence" value="ECO:0007669"/>
    <property type="project" value="InterPro"/>
</dbReference>
<dbReference type="InterPro" id="IPR007452">
    <property type="entry name" value="TamB_C"/>
</dbReference>
<organism evidence="6">
    <name type="scientific">marine sediment metagenome</name>
    <dbReference type="NCBI Taxonomy" id="412755"/>
    <lineage>
        <taxon>unclassified sequences</taxon>
        <taxon>metagenomes</taxon>
        <taxon>ecological metagenomes</taxon>
    </lineage>
</organism>